<evidence type="ECO:0000313" key="1">
    <source>
        <dbReference type="EMBL" id="KKN43476.1"/>
    </source>
</evidence>
<accession>A0A0F9T375</accession>
<name>A0A0F9T375_9ZZZZ</name>
<sequence>MRVKAKIKTDRQIANETRNYAIVKPGFYTAAVRKMEAVSFRGKFGSFINEKSDDNLWEYLKILPVVMLLNDVHTYISRQDFIVGVIQDGELVRPDGDTEKFPVFGGHTGAQFMLQSLDMFEETEDGYSLDFNPEAIVDRVLRVRVGIGGYVKGANNYHPADLMTLLGEISDEEITIDNILKWVRAWNVQQDYVDEHGNEINEGISLKVKNVIIGWYTMSPEQAKREDFFVDGEAIYLNEEAQVIAQSILDEDGDDVVPW</sequence>
<gene>
    <name evidence="1" type="ORF">LCGC14_0702670</name>
</gene>
<organism evidence="1">
    <name type="scientific">marine sediment metagenome</name>
    <dbReference type="NCBI Taxonomy" id="412755"/>
    <lineage>
        <taxon>unclassified sequences</taxon>
        <taxon>metagenomes</taxon>
        <taxon>ecological metagenomes</taxon>
    </lineage>
</organism>
<proteinExistence type="predicted"/>
<dbReference type="EMBL" id="LAZR01001508">
    <property type="protein sequence ID" value="KKN43476.1"/>
    <property type="molecule type" value="Genomic_DNA"/>
</dbReference>
<protein>
    <submittedName>
        <fullName evidence="1">Uncharacterized protein</fullName>
    </submittedName>
</protein>
<comment type="caution">
    <text evidence="1">The sequence shown here is derived from an EMBL/GenBank/DDBJ whole genome shotgun (WGS) entry which is preliminary data.</text>
</comment>
<reference evidence="1" key="1">
    <citation type="journal article" date="2015" name="Nature">
        <title>Complex archaea that bridge the gap between prokaryotes and eukaryotes.</title>
        <authorList>
            <person name="Spang A."/>
            <person name="Saw J.H."/>
            <person name="Jorgensen S.L."/>
            <person name="Zaremba-Niedzwiedzka K."/>
            <person name="Martijn J."/>
            <person name="Lind A.E."/>
            <person name="van Eijk R."/>
            <person name="Schleper C."/>
            <person name="Guy L."/>
            <person name="Ettema T.J."/>
        </authorList>
    </citation>
    <scope>NUCLEOTIDE SEQUENCE</scope>
</reference>
<dbReference type="AlphaFoldDB" id="A0A0F9T375"/>